<accession>A0A0W8EZZ1</accession>
<sequence length="322" mass="33825">MHTYTAAGNYTVSLTITSNAGSDTETKIDYIKVTRESFVDFVINENVFIYGNRLSFAGNTINGSGATIILTGGLNTADTNLGASVAATTIYIDGDVIMDGGSAGLGSLPHPGNIYVNGDLTLGTGARHIHGNVYVNGDFILKDARIHGTVYVDGDLTLQWTPLLAESARIYYTGTFTHPATMDPALLAKCIYQPTVPGFDMPDQQLPPPKSADWYAAKGYVSSGTLTSNLKIFAPGYSSTTWRPSATDVVIVAHSGDITITGLGGSSLTGVLFAPNGRVTFGGAAFNGVVITRDGFFVTSGGTSVTFSNLAGYFSSPDDYLF</sequence>
<feature type="domain" description="PKD" evidence="1">
    <location>
        <begin position="1"/>
        <end position="26"/>
    </location>
</feature>
<dbReference type="EMBL" id="LNQE01001689">
    <property type="protein sequence ID" value="KUG14203.1"/>
    <property type="molecule type" value="Genomic_DNA"/>
</dbReference>
<proteinExistence type="predicted"/>
<gene>
    <name evidence="2" type="ORF">ASZ90_016168</name>
</gene>
<dbReference type="AlphaFoldDB" id="A0A0W8EZZ1"/>
<name>A0A0W8EZZ1_9ZZZZ</name>
<evidence type="ECO:0000313" key="2">
    <source>
        <dbReference type="EMBL" id="KUG14203.1"/>
    </source>
</evidence>
<dbReference type="InterPro" id="IPR035986">
    <property type="entry name" value="PKD_dom_sf"/>
</dbReference>
<dbReference type="Gene3D" id="2.60.40.10">
    <property type="entry name" value="Immunoglobulins"/>
    <property type="match status" value="1"/>
</dbReference>
<comment type="caution">
    <text evidence="2">The sequence shown here is derived from an EMBL/GenBank/DDBJ whole genome shotgun (WGS) entry which is preliminary data.</text>
</comment>
<dbReference type="PROSITE" id="PS50093">
    <property type="entry name" value="PKD"/>
    <property type="match status" value="1"/>
</dbReference>
<reference evidence="2" key="1">
    <citation type="journal article" date="2015" name="Proc. Natl. Acad. Sci. U.S.A.">
        <title>Networks of energetic and metabolic interactions define dynamics in microbial communities.</title>
        <authorList>
            <person name="Embree M."/>
            <person name="Liu J.K."/>
            <person name="Al-Bassam M.M."/>
            <person name="Zengler K."/>
        </authorList>
    </citation>
    <scope>NUCLEOTIDE SEQUENCE</scope>
</reference>
<protein>
    <recommendedName>
        <fullName evidence="1">PKD domain-containing protein</fullName>
    </recommendedName>
</protein>
<dbReference type="Pfam" id="PF18911">
    <property type="entry name" value="PKD_4"/>
    <property type="match status" value="1"/>
</dbReference>
<dbReference type="InterPro" id="IPR013783">
    <property type="entry name" value="Ig-like_fold"/>
</dbReference>
<dbReference type="SUPFAM" id="SSF49299">
    <property type="entry name" value="PKD domain"/>
    <property type="match status" value="1"/>
</dbReference>
<evidence type="ECO:0000259" key="1">
    <source>
        <dbReference type="PROSITE" id="PS50093"/>
    </source>
</evidence>
<organism evidence="2">
    <name type="scientific">hydrocarbon metagenome</name>
    <dbReference type="NCBI Taxonomy" id="938273"/>
    <lineage>
        <taxon>unclassified sequences</taxon>
        <taxon>metagenomes</taxon>
        <taxon>ecological metagenomes</taxon>
    </lineage>
</organism>
<dbReference type="InterPro" id="IPR000601">
    <property type="entry name" value="PKD_dom"/>
</dbReference>